<reference evidence="1 2" key="1">
    <citation type="submission" date="2017-01" db="EMBL/GenBank/DDBJ databases">
        <title>Genome Analysis of Deinococcus marmoris KOPRI26562.</title>
        <authorList>
            <person name="Kim J.H."/>
            <person name="Oh H.-M."/>
        </authorList>
    </citation>
    <scope>NUCLEOTIDE SEQUENCE [LARGE SCALE GENOMIC DNA]</scope>
    <source>
        <strain evidence="1 2">KOPRI26562</strain>
    </source>
</reference>
<comment type="caution">
    <text evidence="1">The sequence shown here is derived from an EMBL/GenBank/DDBJ whole genome shotgun (WGS) entry which is preliminary data.</text>
</comment>
<evidence type="ECO:0000313" key="2">
    <source>
        <dbReference type="Proteomes" id="UP000186607"/>
    </source>
</evidence>
<dbReference type="Proteomes" id="UP000186607">
    <property type="component" value="Unassembled WGS sequence"/>
</dbReference>
<protein>
    <submittedName>
        <fullName evidence="1">Uncharacterized protein</fullName>
    </submittedName>
</protein>
<dbReference type="RefSeq" id="WP_075830120.1">
    <property type="nucleotide sequence ID" value="NZ_MSTI01000007.1"/>
</dbReference>
<dbReference type="EMBL" id="MSTI01000007">
    <property type="protein sequence ID" value="OLV20164.1"/>
    <property type="molecule type" value="Genomic_DNA"/>
</dbReference>
<dbReference type="STRING" id="249408.BOO71_0000520"/>
<evidence type="ECO:0000313" key="1">
    <source>
        <dbReference type="EMBL" id="OLV20164.1"/>
    </source>
</evidence>
<sequence>MAVVQDHEARGGCPRCQHLFPEDILENAFGHLSDGVLYLACPNCRQELTVEVKFVWSEVLS</sequence>
<accession>A0A1U7P4R6</accession>
<gene>
    <name evidence="1" type="ORF">BOO71_0000520</name>
</gene>
<name>A0A1U7P4R6_9DEIO</name>
<keyword evidence="2" id="KW-1185">Reference proteome</keyword>
<organism evidence="1 2">
    <name type="scientific">Deinococcus marmoris</name>
    <dbReference type="NCBI Taxonomy" id="249408"/>
    <lineage>
        <taxon>Bacteria</taxon>
        <taxon>Thermotogati</taxon>
        <taxon>Deinococcota</taxon>
        <taxon>Deinococci</taxon>
        <taxon>Deinococcales</taxon>
        <taxon>Deinococcaceae</taxon>
        <taxon>Deinococcus</taxon>
    </lineage>
</organism>
<proteinExistence type="predicted"/>
<dbReference type="AlphaFoldDB" id="A0A1U7P4R6"/>